<accession>A0A8D8ZCG9</accession>
<name>A0A8D8ZCG9_9HEMI</name>
<feature type="transmembrane region" description="Helical" evidence="1">
    <location>
        <begin position="71"/>
        <end position="89"/>
    </location>
</feature>
<reference evidence="2" key="1">
    <citation type="submission" date="2021-05" db="EMBL/GenBank/DDBJ databases">
        <authorList>
            <person name="Alioto T."/>
            <person name="Alioto T."/>
            <person name="Gomez Garrido J."/>
        </authorList>
    </citation>
    <scope>NUCLEOTIDE SEQUENCE</scope>
</reference>
<protein>
    <submittedName>
        <fullName evidence="2">Uncharacterized protein</fullName>
    </submittedName>
</protein>
<evidence type="ECO:0000256" key="1">
    <source>
        <dbReference type="SAM" id="Phobius"/>
    </source>
</evidence>
<dbReference type="EMBL" id="HBUF01465760">
    <property type="protein sequence ID" value="CAG6744385.1"/>
    <property type="molecule type" value="Transcribed_RNA"/>
</dbReference>
<keyword evidence="1" id="KW-0472">Membrane</keyword>
<organism evidence="2">
    <name type="scientific">Cacopsylla melanoneura</name>
    <dbReference type="NCBI Taxonomy" id="428564"/>
    <lineage>
        <taxon>Eukaryota</taxon>
        <taxon>Metazoa</taxon>
        <taxon>Ecdysozoa</taxon>
        <taxon>Arthropoda</taxon>
        <taxon>Hexapoda</taxon>
        <taxon>Insecta</taxon>
        <taxon>Pterygota</taxon>
        <taxon>Neoptera</taxon>
        <taxon>Paraneoptera</taxon>
        <taxon>Hemiptera</taxon>
        <taxon>Sternorrhyncha</taxon>
        <taxon>Psylloidea</taxon>
        <taxon>Psyllidae</taxon>
        <taxon>Psyllinae</taxon>
        <taxon>Cacopsylla</taxon>
    </lineage>
</organism>
<keyword evidence="1" id="KW-1133">Transmembrane helix</keyword>
<keyword evidence="1" id="KW-0812">Transmembrane</keyword>
<sequence>MYSCWQFFPVGYQNKMRVNFILKDEFNGAGAIKLFSAIMGRLLPPPPIIQKSELFTLLPFKNLTAPLSKNIWALYFTLVGLGWVACGAFKSCFDTMLYTIICIPTSL</sequence>
<dbReference type="AlphaFoldDB" id="A0A8D8ZCG9"/>
<evidence type="ECO:0000313" key="2">
    <source>
        <dbReference type="EMBL" id="CAG6744385.1"/>
    </source>
</evidence>
<proteinExistence type="predicted"/>